<sequence length="129" mass="14065">MVVGDRTVEGRCCPPHLRRPCSSVVVKRSPTRAVLASSLAPRAVGSMASPTSIYCHSNDMSGEVYPVDVYSVGRQARCHGYCLFKYDERKLYGLFEATSDGATDIVPMAFSSSRKLFSAQDNLVLPSIN</sequence>
<dbReference type="Pfam" id="PF10539">
    <property type="entry name" value="Dev_Cell_Death"/>
    <property type="match status" value="1"/>
</dbReference>
<evidence type="ECO:0000313" key="2">
    <source>
        <dbReference type="EMBL" id="MQM12221.1"/>
    </source>
</evidence>
<evidence type="ECO:0000313" key="3">
    <source>
        <dbReference type="Proteomes" id="UP000652761"/>
    </source>
</evidence>
<protein>
    <recommendedName>
        <fullName evidence="1">DCD domain-containing protein</fullName>
    </recommendedName>
</protein>
<dbReference type="OrthoDB" id="1928633at2759"/>
<dbReference type="PROSITE" id="PS51222">
    <property type="entry name" value="DCD"/>
    <property type="match status" value="1"/>
</dbReference>
<dbReference type="EMBL" id="NMUH01005237">
    <property type="protein sequence ID" value="MQM12221.1"/>
    <property type="molecule type" value="Genomic_DNA"/>
</dbReference>
<dbReference type="AlphaFoldDB" id="A0A843X263"/>
<accession>A0A843X263</accession>
<proteinExistence type="predicted"/>
<reference evidence="2" key="1">
    <citation type="submission" date="2017-07" db="EMBL/GenBank/DDBJ databases">
        <title>Taro Niue Genome Assembly and Annotation.</title>
        <authorList>
            <person name="Atibalentja N."/>
            <person name="Keating K."/>
            <person name="Fields C.J."/>
        </authorList>
    </citation>
    <scope>NUCLEOTIDE SEQUENCE</scope>
    <source>
        <strain evidence="2">Niue_2</strain>
        <tissue evidence="2">Leaf</tissue>
    </source>
</reference>
<dbReference type="InterPro" id="IPR013989">
    <property type="entry name" value="Dev_and_cell_death_domain"/>
</dbReference>
<feature type="domain" description="DCD" evidence="1">
    <location>
        <begin position="38"/>
        <end position="129"/>
    </location>
</feature>
<organism evidence="2 3">
    <name type="scientific">Colocasia esculenta</name>
    <name type="common">Wild taro</name>
    <name type="synonym">Arum esculentum</name>
    <dbReference type="NCBI Taxonomy" id="4460"/>
    <lineage>
        <taxon>Eukaryota</taxon>
        <taxon>Viridiplantae</taxon>
        <taxon>Streptophyta</taxon>
        <taxon>Embryophyta</taxon>
        <taxon>Tracheophyta</taxon>
        <taxon>Spermatophyta</taxon>
        <taxon>Magnoliopsida</taxon>
        <taxon>Liliopsida</taxon>
        <taxon>Araceae</taxon>
        <taxon>Aroideae</taxon>
        <taxon>Colocasieae</taxon>
        <taxon>Colocasia</taxon>
    </lineage>
</organism>
<keyword evidence="3" id="KW-1185">Reference proteome</keyword>
<gene>
    <name evidence="2" type="ORF">Taro_045138</name>
</gene>
<dbReference type="Proteomes" id="UP000652761">
    <property type="component" value="Unassembled WGS sequence"/>
</dbReference>
<comment type="caution">
    <text evidence="2">The sequence shown here is derived from an EMBL/GenBank/DDBJ whole genome shotgun (WGS) entry which is preliminary data.</text>
</comment>
<name>A0A843X263_COLES</name>
<evidence type="ECO:0000259" key="1">
    <source>
        <dbReference type="PROSITE" id="PS51222"/>
    </source>
</evidence>